<comment type="caution">
    <text evidence="1">The sequence shown here is derived from an EMBL/GenBank/DDBJ whole genome shotgun (WGS) entry which is preliminary data.</text>
</comment>
<sequence>MTLPIPDLDDRDFADLVLAARERIRQTQAEWTDLSVHDPGLALIETFAYLTEVLIYRLNRLPEKAYLAFLNLLGVSPRPPSAAWADVVFTRTGGDASAVLRIPAGTRVAATRGTDPVPVVFVTTASAEIPAGARQQTVRMVHGELVHGELLGAGTGRPGQVLRTAAAPLVTTAEPIDLLLGVEATPGSVDLGAAAREFDGVTYEIWQPVTSFADQPPGAKVYVVDRTTGTFTFAPAVDRAGDPATPVAVVPAEGRQIRTWYRTGGGPAGNVSAGSLTGLRDPLPGVSVRNPAPAQGGRAAETLESAILRGPYEFFSIDRAVTARDYEILATARSSAIARARAFTGAEVYTYARPGEVEVVLVPYVPEESRPGGRLPADLLRAHELEETRRRTEAELDRRRPLGTACHAGWARYKPVSVQATVVVRPEEDADAVSRRVHDRVYQTLSPLPTPLSPDGWPFGEPLRASNVYRLLEQAEPGVRYVDDVRFVLEEAPDHDVRAVAIDAYQPGTWYAGSGEVLFRSGNAGLGWEPVGRFPGETVTRIVPAPGPLRPSIGVRAGSVALVTRRTDGSGSRLYVTTDLGETWTPRVDLEPGINDVAWLDRDGAGVLLLATDSGLFEVSLLPGAVPQQTLVDLSDADRGFHSVRAFVSERGLPGVAVASQGQFGVHLSIAGGRRGTFGHIGLSNTDVRTLAVQYDGAATWLFAGVAEPDPAQPGTGCYRTRLFETDVRWQTLSSGWTGGTCRSLAVVGTTILAGTQSGGALRLDASTPTPAWQGVAVTSGLPLRDRARFEAVETVAASSGQLLAGGASGVYRSDTGTQWTASANQADLELVTVPDTWLLCSGEHRITVVRGDATPGD</sequence>
<dbReference type="AlphaFoldDB" id="A0A545APX4"/>
<proteinExistence type="predicted"/>
<dbReference type="InParanoid" id="A0A545APX4"/>
<accession>A0A545APX4</accession>
<dbReference type="EMBL" id="VIRS01000013">
    <property type="protein sequence ID" value="TQS43387.1"/>
    <property type="molecule type" value="Genomic_DNA"/>
</dbReference>
<dbReference type="SUPFAM" id="SSF110296">
    <property type="entry name" value="Oligoxyloglucan reducing end-specific cellobiohydrolase"/>
    <property type="match status" value="1"/>
</dbReference>
<protein>
    <submittedName>
        <fullName evidence="1">Putative baseplate assembly protein</fullName>
    </submittedName>
</protein>
<dbReference type="OrthoDB" id="9027184at2"/>
<dbReference type="NCBIfam" id="TIGR02243">
    <property type="entry name" value="putative baseplate assembly protein"/>
    <property type="match status" value="1"/>
</dbReference>
<evidence type="ECO:0000313" key="2">
    <source>
        <dbReference type="Proteomes" id="UP000317982"/>
    </source>
</evidence>
<dbReference type="Proteomes" id="UP000317982">
    <property type="component" value="Unassembled WGS sequence"/>
</dbReference>
<dbReference type="InterPro" id="IPR011749">
    <property type="entry name" value="CHP02243"/>
</dbReference>
<dbReference type="Gene3D" id="2.130.10.10">
    <property type="entry name" value="YVTN repeat-like/Quinoprotein amine dehydrogenase"/>
    <property type="match status" value="1"/>
</dbReference>
<dbReference type="InterPro" id="IPR015943">
    <property type="entry name" value="WD40/YVTN_repeat-like_dom_sf"/>
</dbReference>
<name>A0A545APX4_9ACTN</name>
<evidence type="ECO:0000313" key="1">
    <source>
        <dbReference type="EMBL" id="TQS43387.1"/>
    </source>
</evidence>
<gene>
    <name evidence="1" type="ORF">FL583_19330</name>
</gene>
<reference evidence="1 2" key="1">
    <citation type="submission" date="2019-07" db="EMBL/GenBank/DDBJ databases">
        <title>Cryptosporangium phraense sp. nov., isolated from plant litter.</title>
        <authorList>
            <person name="Suriyachadkun C."/>
        </authorList>
    </citation>
    <scope>NUCLEOTIDE SEQUENCE [LARGE SCALE GENOMIC DNA]</scope>
    <source>
        <strain evidence="1 2">A-T 5661</strain>
    </source>
</reference>
<organism evidence="1 2">
    <name type="scientific">Cryptosporangium phraense</name>
    <dbReference type="NCBI Taxonomy" id="2593070"/>
    <lineage>
        <taxon>Bacteria</taxon>
        <taxon>Bacillati</taxon>
        <taxon>Actinomycetota</taxon>
        <taxon>Actinomycetes</taxon>
        <taxon>Cryptosporangiales</taxon>
        <taxon>Cryptosporangiaceae</taxon>
        <taxon>Cryptosporangium</taxon>
    </lineage>
</organism>
<dbReference type="RefSeq" id="WP_142706085.1">
    <property type="nucleotide sequence ID" value="NZ_VIRS01000013.1"/>
</dbReference>
<keyword evidence="2" id="KW-1185">Reference proteome</keyword>